<name>A0A9W3DI17_RAPSA</name>
<feature type="region of interest" description="Disordered" evidence="2">
    <location>
        <begin position="112"/>
        <end position="140"/>
    </location>
</feature>
<evidence type="ECO:0000256" key="1">
    <source>
        <dbReference type="SAM" id="Coils"/>
    </source>
</evidence>
<keyword evidence="3" id="KW-1185">Reference proteome</keyword>
<protein>
    <submittedName>
        <fullName evidence="4">Uncharacterized protein LOC108829621</fullName>
    </submittedName>
</protein>
<dbReference type="GeneID" id="108829621"/>
<organism evidence="3 4">
    <name type="scientific">Raphanus sativus</name>
    <name type="common">Radish</name>
    <name type="synonym">Raphanus raphanistrum var. sativus</name>
    <dbReference type="NCBI Taxonomy" id="3726"/>
    <lineage>
        <taxon>Eukaryota</taxon>
        <taxon>Viridiplantae</taxon>
        <taxon>Streptophyta</taxon>
        <taxon>Embryophyta</taxon>
        <taxon>Tracheophyta</taxon>
        <taxon>Spermatophyta</taxon>
        <taxon>Magnoliopsida</taxon>
        <taxon>eudicotyledons</taxon>
        <taxon>Gunneridae</taxon>
        <taxon>Pentapetalae</taxon>
        <taxon>rosids</taxon>
        <taxon>malvids</taxon>
        <taxon>Brassicales</taxon>
        <taxon>Brassicaceae</taxon>
        <taxon>Brassiceae</taxon>
        <taxon>Raphanus</taxon>
    </lineage>
</organism>
<dbReference type="KEGG" id="rsz:108829621"/>
<evidence type="ECO:0000256" key="2">
    <source>
        <dbReference type="SAM" id="MobiDB-lite"/>
    </source>
</evidence>
<sequence length="890" mass="104312">MGTMMEFPVFYGEDPEKWISWMDTFISAEGLSEFETRQLAYGFIDGEAHKWYCDEMTRSEFNSWEDLKFRLIQRFSTRSETEKAKLEWQRRLKQLDRLNEWLERRYPEKSIVEKQQKGSDEVPDSDLNQIPSQGGGSLKSIVPVPVAEQNQSMEQNQPMATSEVKDHLSTLRSEVPLLVSDPTKEVVVSEEAEAHTSLTNLFEKVPSIERKGNTRRKKKRWKEIYGICEINLGQLVNIAEQAEHERMKGKMRETQKDRNAYHVFDRMPLKRNEATEKSKKRKMKGTKPSNQNVNARRQYQRLNCRRLCLILVLNKRFHLGFMKKKKKLGLVEHDVLYGTLYLYLREKRVKMKNKRERFTKSKGWKHKGKEDKSETQRLQRESISTLRRKRVTKRRKRVSCVLVNTHQKVNRQWLLSFIKKKKGRMKLVYDKKSRKLFHTRDFEKPAGDGTVLKQSAKGKRMEFKRNHKKQNKWIRKLFSADLWSNQWLQLNVIVKLSGQRLLDVNKLRLYKKCAYENIYLKGDRWIQWYGLEMPNVKFFLPDITVRPLKYQGKQNKGSVKHDKMRRWKYKLGRMKLSINMLLISEKSTEQEMTSWMEGGKIEGRDKLDVLLLEMDITKVLLELQWLETLKNIEVNLRQQMENIDIQRRGLLGSMFLVEENDDIKSLKPVKKSILQSVKWLMTKHSFEPGNRVCEPGVIAGRQVGSDTGNKHFKSSICVAYNGKDSFSGRRITSFGERKEEPEALSNGVLEAGLGCFMSKLKTDFDTFKGARMIKLMRQQCLTGEVIAPDLLHGTYGMFHSPRPPEWLGIPCHDFKLWKSGSAKDCTFCFRFTTDLKLFSTRTGVCCSKVSIYEQREIEEKRYQFSPFNLEDKVDFKGGGIVTCTAIAVHG</sequence>
<dbReference type="AlphaFoldDB" id="A0A9W3DI17"/>
<gene>
    <name evidence="4" type="primary">LOC108829621</name>
</gene>
<feature type="coiled-coil region" evidence="1">
    <location>
        <begin position="78"/>
        <end position="105"/>
    </location>
</feature>
<accession>A0A9W3DI17</accession>
<dbReference type="Proteomes" id="UP000504610">
    <property type="component" value="Chromosome 4"/>
</dbReference>
<reference evidence="4" key="2">
    <citation type="submission" date="2025-08" db="UniProtKB">
        <authorList>
            <consortium name="RefSeq"/>
        </authorList>
    </citation>
    <scope>IDENTIFICATION</scope>
    <source>
        <tissue evidence="4">Leaf</tissue>
    </source>
</reference>
<feature type="region of interest" description="Disordered" evidence="2">
    <location>
        <begin position="270"/>
        <end position="297"/>
    </location>
</feature>
<feature type="compositionally biased region" description="Basic and acidic residues" evidence="2">
    <location>
        <begin position="368"/>
        <end position="380"/>
    </location>
</feature>
<feature type="compositionally biased region" description="Polar residues" evidence="2">
    <location>
        <begin position="287"/>
        <end position="297"/>
    </location>
</feature>
<evidence type="ECO:0000313" key="4">
    <source>
        <dbReference type="RefSeq" id="XP_056863470.1"/>
    </source>
</evidence>
<evidence type="ECO:0000313" key="3">
    <source>
        <dbReference type="Proteomes" id="UP000504610"/>
    </source>
</evidence>
<proteinExistence type="predicted"/>
<feature type="region of interest" description="Disordered" evidence="2">
    <location>
        <begin position="354"/>
        <end position="380"/>
    </location>
</feature>
<keyword evidence="1" id="KW-0175">Coiled coil</keyword>
<reference evidence="3" key="1">
    <citation type="journal article" date="2019" name="Database">
        <title>The radish genome database (RadishGD): an integrated information resource for radish genomics.</title>
        <authorList>
            <person name="Yu H.J."/>
            <person name="Baek S."/>
            <person name="Lee Y.J."/>
            <person name="Cho A."/>
            <person name="Mun J.H."/>
        </authorList>
    </citation>
    <scope>NUCLEOTIDE SEQUENCE [LARGE SCALE GENOMIC DNA]</scope>
    <source>
        <strain evidence="3">cv. WK10039</strain>
    </source>
</reference>
<dbReference type="RefSeq" id="XP_056863470.1">
    <property type="nucleotide sequence ID" value="XM_057007490.1"/>
</dbReference>
<feature type="compositionally biased region" description="Basic residues" evidence="2">
    <location>
        <begin position="354"/>
        <end position="367"/>
    </location>
</feature>
<dbReference type="OrthoDB" id="10613737at2759"/>